<comment type="function">
    <text evidence="7">Part of the twin-arginine translocation (Tat) system that transports large folded proteins containing a characteristic twin-arginine motif in their signal peptide across membranes. Together with TatB, TatC is part of a receptor directly interacting with Tat signal peptides.</text>
</comment>
<reference evidence="8" key="1">
    <citation type="submission" date="2023-03" db="EMBL/GenBank/DDBJ databases">
        <title>Andean soil-derived lignocellulolytic bacterial consortium as a source of novel taxa and putative plastic-active enzymes.</title>
        <authorList>
            <person name="Diaz-Garcia L."/>
            <person name="Chuvochina M."/>
            <person name="Feuerriegel G."/>
            <person name="Bunk B."/>
            <person name="Sproer C."/>
            <person name="Streit W.R."/>
            <person name="Rodriguez L.M."/>
            <person name="Overmann J."/>
            <person name="Jimenez D.J."/>
        </authorList>
    </citation>
    <scope>NUCLEOTIDE SEQUENCE</scope>
    <source>
        <strain evidence="8">MAG 4610</strain>
    </source>
</reference>
<evidence type="ECO:0000256" key="7">
    <source>
        <dbReference type="HAMAP-Rule" id="MF_00902"/>
    </source>
</evidence>
<proteinExistence type="inferred from homology"/>
<keyword evidence="4 7" id="KW-1133">Transmembrane helix</keyword>
<evidence type="ECO:0000256" key="5">
    <source>
        <dbReference type="ARBA" id="ARBA00023010"/>
    </source>
</evidence>
<feature type="transmembrane region" description="Helical" evidence="7">
    <location>
        <begin position="191"/>
        <end position="209"/>
    </location>
</feature>
<dbReference type="GO" id="GO:0033281">
    <property type="term" value="C:TAT protein transport complex"/>
    <property type="evidence" value="ECO:0007669"/>
    <property type="project" value="UniProtKB-UniRule"/>
</dbReference>
<feature type="transmembrane region" description="Helical" evidence="7">
    <location>
        <begin position="215"/>
        <end position="235"/>
    </location>
</feature>
<feature type="transmembrane region" description="Helical" evidence="7">
    <location>
        <begin position="73"/>
        <end position="94"/>
    </location>
</feature>
<comment type="subunit">
    <text evidence="7">The Tat system comprises two distinct complexes: a TatABC complex, containing multiple copies of TatA, TatB and TatC subunits, and a separate TatA complex, containing only TatA subunits. Substrates initially bind to the TatABC complex, which probably triggers association of the separate TatA complex to form the active translocon.</text>
</comment>
<sequence>MSLAEHLKELRRRFIIALIALVVSGILAFFLTDFIIWAMTEPIRMVAEQRGMEDKVGLMYQTVTGPFDMRLRIAFAVGFLLSAPIWIWQIWAFLMPGLTRKEIRYTVGFVAAAVPLFFAGVYVGWWVMPHIVEIMATFTPDGAANWFDSKYYYDFVFKLLLVVGVSFVVPVFLVALNLAGVMSGRAIIKGWRVAVIIAVVFAGLATPAADVVSMLLLAGILVVLFFAAAGVSMLFDRRRAKQAARDGLV</sequence>
<gene>
    <name evidence="7 8" type="primary">tatC</name>
    <name evidence="8" type="ORF">P0Y48_03400</name>
</gene>
<evidence type="ECO:0000313" key="9">
    <source>
        <dbReference type="Proteomes" id="UP001213972"/>
    </source>
</evidence>
<dbReference type="HAMAP" id="MF_00902">
    <property type="entry name" value="TatC"/>
    <property type="match status" value="1"/>
</dbReference>
<accession>A0AAJ5W2K8</accession>
<protein>
    <recommendedName>
        <fullName evidence="7">Sec-independent protein translocase protein TatC</fullName>
    </recommendedName>
</protein>
<keyword evidence="6 7" id="KW-0472">Membrane</keyword>
<keyword evidence="3 7" id="KW-0653">Protein transport</keyword>
<dbReference type="AlphaFoldDB" id="A0AAJ5W2K8"/>
<dbReference type="GO" id="GO:0009977">
    <property type="term" value="F:proton motive force dependent protein transmembrane transporter activity"/>
    <property type="evidence" value="ECO:0007669"/>
    <property type="project" value="TreeGrafter"/>
</dbReference>
<evidence type="ECO:0000256" key="3">
    <source>
        <dbReference type="ARBA" id="ARBA00022927"/>
    </source>
</evidence>
<keyword evidence="7" id="KW-1003">Cell membrane</keyword>
<dbReference type="InterPro" id="IPR002033">
    <property type="entry name" value="TatC"/>
</dbReference>
<dbReference type="GO" id="GO:0043953">
    <property type="term" value="P:protein transport by the Tat complex"/>
    <property type="evidence" value="ECO:0007669"/>
    <property type="project" value="UniProtKB-UniRule"/>
</dbReference>
<evidence type="ECO:0000256" key="4">
    <source>
        <dbReference type="ARBA" id="ARBA00022989"/>
    </source>
</evidence>
<comment type="subcellular location">
    <subcellularLocation>
        <location evidence="7">Cell membrane</location>
        <topology evidence="7">Multi-pass membrane protein</topology>
    </subcellularLocation>
    <subcellularLocation>
        <location evidence="1">Membrane</location>
        <topology evidence="1">Multi-pass membrane protein</topology>
    </subcellularLocation>
</comment>
<evidence type="ECO:0000313" key="8">
    <source>
        <dbReference type="EMBL" id="WEK14996.1"/>
    </source>
</evidence>
<feature type="transmembrane region" description="Helical" evidence="7">
    <location>
        <begin position="106"/>
        <end position="128"/>
    </location>
</feature>
<name>A0AAJ5W2K8_9MICO</name>
<dbReference type="Proteomes" id="UP001213972">
    <property type="component" value="Chromosome"/>
</dbReference>
<dbReference type="PRINTS" id="PR01840">
    <property type="entry name" value="TATCFAMILY"/>
</dbReference>
<keyword evidence="2 7" id="KW-0812">Transmembrane</keyword>
<dbReference type="Pfam" id="PF00902">
    <property type="entry name" value="TatC"/>
    <property type="match status" value="1"/>
</dbReference>
<feature type="transmembrane region" description="Helical" evidence="7">
    <location>
        <begin position="14"/>
        <end position="39"/>
    </location>
</feature>
<comment type="similarity">
    <text evidence="7">Belongs to the TatC family.</text>
</comment>
<keyword evidence="5 7" id="KW-0811">Translocation</keyword>
<dbReference type="PANTHER" id="PTHR30371:SF0">
    <property type="entry name" value="SEC-INDEPENDENT PROTEIN TRANSLOCASE PROTEIN TATC, CHLOROPLASTIC-RELATED"/>
    <property type="match status" value="1"/>
</dbReference>
<dbReference type="PANTHER" id="PTHR30371">
    <property type="entry name" value="SEC-INDEPENDENT PROTEIN TRANSLOCASE PROTEIN TATC"/>
    <property type="match status" value="1"/>
</dbReference>
<dbReference type="GO" id="GO:0065002">
    <property type="term" value="P:intracellular protein transmembrane transport"/>
    <property type="evidence" value="ECO:0007669"/>
    <property type="project" value="TreeGrafter"/>
</dbReference>
<evidence type="ECO:0000256" key="6">
    <source>
        <dbReference type="ARBA" id="ARBA00023136"/>
    </source>
</evidence>
<evidence type="ECO:0000256" key="1">
    <source>
        <dbReference type="ARBA" id="ARBA00004141"/>
    </source>
</evidence>
<feature type="transmembrane region" description="Helical" evidence="7">
    <location>
        <begin position="155"/>
        <end position="179"/>
    </location>
</feature>
<keyword evidence="7" id="KW-0813">Transport</keyword>
<organism evidence="8 9">
    <name type="scientific">Candidatus Microbacterium phytovorans</name>
    <dbReference type="NCBI Taxonomy" id="3121374"/>
    <lineage>
        <taxon>Bacteria</taxon>
        <taxon>Bacillati</taxon>
        <taxon>Actinomycetota</taxon>
        <taxon>Actinomycetes</taxon>
        <taxon>Micrococcales</taxon>
        <taxon>Microbacteriaceae</taxon>
        <taxon>Microbacterium</taxon>
    </lineage>
</organism>
<evidence type="ECO:0000256" key="2">
    <source>
        <dbReference type="ARBA" id="ARBA00022692"/>
    </source>
</evidence>
<dbReference type="NCBIfam" id="TIGR00945">
    <property type="entry name" value="tatC"/>
    <property type="match status" value="1"/>
</dbReference>
<dbReference type="EMBL" id="CP119321">
    <property type="protein sequence ID" value="WEK14996.1"/>
    <property type="molecule type" value="Genomic_DNA"/>
</dbReference>